<feature type="compositionally biased region" description="Low complexity" evidence="4">
    <location>
        <begin position="2266"/>
        <end position="2281"/>
    </location>
</feature>
<feature type="compositionally biased region" description="Low complexity" evidence="4">
    <location>
        <begin position="1354"/>
        <end position="1374"/>
    </location>
</feature>
<feature type="region of interest" description="Disordered" evidence="4">
    <location>
        <begin position="2242"/>
        <end position="2286"/>
    </location>
</feature>
<dbReference type="PROSITE" id="PS50012">
    <property type="entry name" value="RCC1_3"/>
    <property type="match status" value="5"/>
</dbReference>
<feature type="compositionally biased region" description="Gly residues" evidence="4">
    <location>
        <begin position="2013"/>
        <end position="2024"/>
    </location>
</feature>
<feature type="compositionally biased region" description="Polar residues" evidence="4">
    <location>
        <begin position="1016"/>
        <end position="1027"/>
    </location>
</feature>
<feature type="domain" description="BRX" evidence="5">
    <location>
        <begin position="2048"/>
        <end position="2106"/>
    </location>
</feature>
<feature type="region of interest" description="Disordered" evidence="4">
    <location>
        <begin position="1435"/>
        <end position="1455"/>
    </location>
</feature>
<accession>A0ABQ5SIV9</accession>
<feature type="repeat" description="RCC1" evidence="2">
    <location>
        <begin position="364"/>
        <end position="418"/>
    </location>
</feature>
<feature type="compositionally biased region" description="Pro residues" evidence="4">
    <location>
        <begin position="1693"/>
        <end position="1702"/>
    </location>
</feature>
<evidence type="ECO:0000313" key="7">
    <source>
        <dbReference type="Proteomes" id="UP001165090"/>
    </source>
</evidence>
<proteinExistence type="predicted"/>
<feature type="region of interest" description="Disordered" evidence="4">
    <location>
        <begin position="991"/>
        <end position="1032"/>
    </location>
</feature>
<reference evidence="6 7" key="1">
    <citation type="journal article" date="2023" name="IScience">
        <title>Expanded male sex-determining region conserved during the evolution of homothallism in the green alga Volvox.</title>
        <authorList>
            <person name="Yamamoto K."/>
            <person name="Matsuzaki R."/>
            <person name="Mahakham W."/>
            <person name="Heman W."/>
            <person name="Sekimoto H."/>
            <person name="Kawachi M."/>
            <person name="Minakuchi Y."/>
            <person name="Toyoda A."/>
            <person name="Nozaki H."/>
        </authorList>
    </citation>
    <scope>NUCLEOTIDE SEQUENCE [LARGE SCALE GENOMIC DNA]</scope>
    <source>
        <strain evidence="6 7">NIES-4468</strain>
    </source>
</reference>
<feature type="compositionally biased region" description="Polar residues" evidence="4">
    <location>
        <begin position="1230"/>
        <end position="1261"/>
    </location>
</feature>
<dbReference type="PANTHER" id="PTHR22870:SF360">
    <property type="entry name" value="ULTRAVIOLET-B RECEPTOR UVR8"/>
    <property type="match status" value="1"/>
</dbReference>
<dbReference type="SUPFAM" id="SSF50729">
    <property type="entry name" value="PH domain-like"/>
    <property type="match status" value="1"/>
</dbReference>
<comment type="caution">
    <text evidence="6">The sequence shown here is derived from an EMBL/GenBank/DDBJ whole genome shotgun (WGS) entry which is preliminary data.</text>
</comment>
<feature type="region of interest" description="Disordered" evidence="4">
    <location>
        <begin position="1998"/>
        <end position="2028"/>
    </location>
</feature>
<feature type="compositionally biased region" description="Low complexity" evidence="4">
    <location>
        <begin position="1141"/>
        <end position="1152"/>
    </location>
</feature>
<dbReference type="InterPro" id="IPR013591">
    <property type="entry name" value="Brevis_radix_dom"/>
</dbReference>
<feature type="region of interest" description="Disordered" evidence="4">
    <location>
        <begin position="1622"/>
        <end position="1642"/>
    </location>
</feature>
<dbReference type="PROSITE" id="PS00626">
    <property type="entry name" value="RCC1_2"/>
    <property type="match status" value="2"/>
</dbReference>
<feature type="region of interest" description="Disordered" evidence="4">
    <location>
        <begin position="1663"/>
        <end position="1712"/>
    </location>
</feature>
<evidence type="ECO:0000259" key="5">
    <source>
        <dbReference type="PROSITE" id="PS51514"/>
    </source>
</evidence>
<feature type="compositionally biased region" description="Low complexity" evidence="4">
    <location>
        <begin position="1318"/>
        <end position="1329"/>
    </location>
</feature>
<feature type="region of interest" description="Disordered" evidence="4">
    <location>
        <begin position="1078"/>
        <end position="1152"/>
    </location>
</feature>
<dbReference type="PANTHER" id="PTHR22870">
    <property type="entry name" value="REGULATOR OF CHROMOSOME CONDENSATION"/>
    <property type="match status" value="1"/>
</dbReference>
<dbReference type="InterPro" id="IPR051210">
    <property type="entry name" value="Ub_ligase/GEF_domain"/>
</dbReference>
<dbReference type="InterPro" id="IPR009091">
    <property type="entry name" value="RCC1/BLIP-II"/>
</dbReference>
<keyword evidence="7" id="KW-1185">Reference proteome</keyword>
<evidence type="ECO:0000256" key="2">
    <source>
        <dbReference type="PROSITE-ProRule" id="PRU00235"/>
    </source>
</evidence>
<feature type="compositionally biased region" description="Acidic residues" evidence="4">
    <location>
        <begin position="1798"/>
        <end position="1815"/>
    </location>
</feature>
<feature type="compositionally biased region" description="Low complexity" evidence="4">
    <location>
        <begin position="1916"/>
        <end position="1931"/>
    </location>
</feature>
<dbReference type="SUPFAM" id="SSF50985">
    <property type="entry name" value="RCC1/BLIP-II"/>
    <property type="match status" value="2"/>
</dbReference>
<evidence type="ECO:0000256" key="1">
    <source>
        <dbReference type="ARBA" id="ARBA00022737"/>
    </source>
</evidence>
<dbReference type="InterPro" id="IPR011993">
    <property type="entry name" value="PH-like_dom_sf"/>
</dbReference>
<feature type="region of interest" description="Disordered" evidence="4">
    <location>
        <begin position="1798"/>
        <end position="1823"/>
    </location>
</feature>
<keyword evidence="1" id="KW-0677">Repeat</keyword>
<dbReference type="PRINTS" id="PR00633">
    <property type="entry name" value="RCCNDNSATION"/>
</dbReference>
<feature type="region of interest" description="Disordered" evidence="4">
    <location>
        <begin position="815"/>
        <end position="850"/>
    </location>
</feature>
<feature type="region of interest" description="Disordered" evidence="4">
    <location>
        <begin position="1733"/>
        <end position="1767"/>
    </location>
</feature>
<organism evidence="6 7">
    <name type="scientific">Volvox africanus</name>
    <dbReference type="NCBI Taxonomy" id="51714"/>
    <lineage>
        <taxon>Eukaryota</taxon>
        <taxon>Viridiplantae</taxon>
        <taxon>Chlorophyta</taxon>
        <taxon>core chlorophytes</taxon>
        <taxon>Chlorophyceae</taxon>
        <taxon>CS clade</taxon>
        <taxon>Chlamydomonadales</taxon>
        <taxon>Volvocaceae</taxon>
        <taxon>Volvox</taxon>
    </lineage>
</organism>
<feature type="repeat" description="RCC1" evidence="2">
    <location>
        <begin position="312"/>
        <end position="363"/>
    </location>
</feature>
<gene>
    <name evidence="6" type="ORF">VaNZ11_014027</name>
</gene>
<dbReference type="CDD" id="cd13365">
    <property type="entry name" value="PH_PLC_plant-like"/>
    <property type="match status" value="1"/>
</dbReference>
<dbReference type="PROSITE" id="PS51514">
    <property type="entry name" value="BRX"/>
    <property type="match status" value="1"/>
</dbReference>
<dbReference type="InterPro" id="IPR000408">
    <property type="entry name" value="Reg_chr_condens"/>
</dbReference>
<dbReference type="Pfam" id="PF00415">
    <property type="entry name" value="RCC1"/>
    <property type="match status" value="5"/>
</dbReference>
<feature type="repeat" description="RCC1" evidence="2">
    <location>
        <begin position="749"/>
        <end position="814"/>
    </location>
</feature>
<feature type="compositionally biased region" description="Basic residues" evidence="4">
    <location>
        <begin position="944"/>
        <end position="953"/>
    </location>
</feature>
<feature type="region of interest" description="Disordered" evidence="4">
    <location>
        <begin position="902"/>
        <end position="925"/>
    </location>
</feature>
<feature type="compositionally biased region" description="Polar residues" evidence="4">
    <location>
        <begin position="991"/>
        <end position="1005"/>
    </location>
</feature>
<feature type="region of interest" description="Disordered" evidence="4">
    <location>
        <begin position="2312"/>
        <end position="2335"/>
    </location>
</feature>
<feature type="region of interest" description="Disordered" evidence="4">
    <location>
        <begin position="1311"/>
        <end position="1379"/>
    </location>
</feature>
<feature type="repeat" description="RCC1" evidence="2">
    <location>
        <begin position="617"/>
        <end position="681"/>
    </location>
</feature>
<feature type="compositionally biased region" description="Pro residues" evidence="4">
    <location>
        <begin position="1734"/>
        <end position="1744"/>
    </location>
</feature>
<protein>
    <recommendedName>
        <fullName evidence="5">BRX domain-containing protein</fullName>
    </recommendedName>
</protein>
<evidence type="ECO:0000256" key="4">
    <source>
        <dbReference type="SAM" id="MobiDB-lite"/>
    </source>
</evidence>
<feature type="region of interest" description="Disordered" evidence="4">
    <location>
        <begin position="1222"/>
        <end position="1272"/>
    </location>
</feature>
<dbReference type="Proteomes" id="UP001165090">
    <property type="component" value="Unassembled WGS sequence"/>
</dbReference>
<dbReference type="EMBL" id="BSDZ01000086">
    <property type="protein sequence ID" value="GLI69418.1"/>
    <property type="molecule type" value="Genomic_DNA"/>
</dbReference>
<feature type="compositionally biased region" description="Polar residues" evidence="4">
    <location>
        <begin position="1875"/>
        <end position="1903"/>
    </location>
</feature>
<sequence>MIQEMSVDILPCPTYEGGSVFLNGFSDGPKPYEEVLTFLRKGTDMLKYGRLGAPKSHPFRLSNDMTELQWESKKGQVRRIPLKCICRLEQGQNSSVFRKYPKPESQHVSFSIHYTDESKRSRTLDVICNSKHDYEMWYWGVQIIMHYPPTTFYSTPPQALPAARTHALSSTFSAPAVTQHRATPQPAVVNNLLASVRTLPTAGDRRPKATPKTKPMAASLDLMKSMRSSGAAMGISQTDTRAQMGDLYAWGSLMVVEADEQSSSPGNPSASHESLRVVMQSNRPNLVGEANCVDVARVACAPRHAALITRNGELYTWGLGRDGNLGHGWCGNVPKPRLLTRMGGRGVRTVSCGEGASAAISAGQRLFMWGKGTAGQLGNGYAFPCAEPAPVVFPGLREDVKVLAVSCGPYHTAAITEGGLLYTWGNGLFGRLGHGSHKSEYRPRRVMELEDKCIIDVSCGYWHTAAVARPRSSTRSRPASLTPSMEFVTPASTPGAQPHPFRHLPTTASVPNMSTAGDGVEDGSRGELSLRIRSRTADMSSSGSDLQGAVAAAAASVNAARAHVRGSYGGGDPSSSNAGPSVGYLRDEMTSCSVASFDKLPDVASEDFSESLPGAAGILFTWGGDSSWMDSGKRDKHFGCLGLGDDTEGRLAPTRVRGDMDKHGVVQVVCGWSMTIALSADGRVYQMGSTGAHTTDKNCTWEGAKIPTRVDGNLFGMFVEEVACGMRHVVAVASKVQANGQIPDDQRRVRLLAWGCGAEGQLGLWGMGTSTDASVAVRAAQTDHSLPQIVGCLDGRRVLHIAAGGNLTMAVMEHDSRTRRSNPGPSAMPAPTNHFGSSTTSTPSGGGAHSRTLSVAQYQSVVGGFATGVRDASSAAAFQISQSLPITVAAAGLQSLQQMVSGGVGSRSKGGTPTAPPDVSFMPRRRPSRVVGIPQLTFGQPRSDHHHHRHRSDLRRSTTRLLTSYQGFSGQVVQKALSSGGQEGKMLDATASASSGIVSQRSSPPLGQPSEDADSRSASPTSTSLFEISNVGGDFQPSLHVRSAVLETRARSNSVGSAVTGASFATVAAAAVASFARPLQRRGSSGNAADIQSLGDNSTGDTPETDTDSYAHGGRSLDMVPEQSEESPGSPSPISRHSHHAMTTAHPHPHHPMAATIAGAVAGVGGVHPHSHPYSMEGREMSTMAVQVKPPAAVKPRLSRLAQQGPAGAAGTAVAATSTALPDGSIGETARSSVSTMDSSYTAEGSASSELSPSGIITASPETPAGEMDSVHPAVAGIPTLPLPFTLPEAQLPASPPGPQQHLPFASHLMALTPPSPQQHQQQQPTTIQASPLPPAGPPSRHGSLGHVLSPQESLARAQAAAGGAVTPASGSSGRNRDTGVNMWVQAPLAAAGGAAGHSSFRSEGTMRAYGMAPDSVAPSTTVGGHAAMNMPVGAGHRSAGSRGHSRHASYDSVDNTSRDADGIGHHGSNVAVGVGGGGGGGGGFDPRAAVFPAYGVASTSGPLRSGTDPLTANLLQQNEQLQKELEALRQQVALLTHAAGLVPAGASGTGMLPAGGHPYSASSSIPPPAQQQQISAAAAGAAAVAGVAAVAVHNSPLAMAGGGGLQPYPGGAGPLPTSFLNDSANGHGAGNSGQSAFSPQGPVRPAMLHHAHSGGVNTPTVGVSSPGHSFAAGQGTSRSPPTIDRQASVASAPPPVSVPPPSHRHKRSSSIDVSSLIATRDGIGPAKEYLAPVPQPAPAPSLPPNHAGERMPSMGWESTAVGSHSAPPALESLRQAQAGVSLPQAALDELAEEDCLEEGYEGEEDDQEEGEPAVDESLGPSASIDGLGSVTLAVALPMATQGSLHRQLYVAQQQRPPQQQPQLPPQQQLQPQQGPTNRPSASNPGHSYTSNNEDPPSDSVTSLKDGPVRPISENSYRSSESGDGSSYTASAVEGPASALAFPSAVQEADVSLTAAAASAAAGGGGGAGPIWRTRRNAFVEWVNTMHHEMTEEMQNGGGGAGGNVGAVPGHGTIAGGSGAGAAPGGEQLFPAGSSVPLAPVAETLPPEGMQFQYAPGVFITIKPPAQKGGRIQLVKVRFNRKMFTEPSQGQAWWSLHRANLSDLYHVTFDMVNKSAAPLPPGLPPLAPGPHQPVPTATMHVRGMSTDTQGTSAGSTAASASSSLYFSVPAGNSPVQGFAATGNGGCAGSGVPATVTAAVPFSDGRTMWISGASVLAGSASGGGDLHEIWTDVSYDDTAMMTSPAPQPSVGVMGPTMPPRHHRSRSGSRTASGGSSHASASRLGQAQCPESPVLALQQVGTSAAYPGPGAMVAAAAQPHHPSHQRTRSGGGTPNMA</sequence>
<evidence type="ECO:0000313" key="6">
    <source>
        <dbReference type="EMBL" id="GLI69418.1"/>
    </source>
</evidence>
<dbReference type="Gene3D" id="2.30.29.30">
    <property type="entry name" value="Pleckstrin-homology domain (PH domain)/Phosphotyrosine-binding domain (PTB)"/>
    <property type="match status" value="1"/>
</dbReference>
<feature type="region of interest" description="Disordered" evidence="4">
    <location>
        <begin position="1852"/>
        <end position="1931"/>
    </location>
</feature>
<name>A0ABQ5SIV9_9CHLO</name>
<dbReference type="Pfam" id="PF08381">
    <property type="entry name" value="BRX"/>
    <property type="match status" value="1"/>
</dbReference>
<feature type="region of interest" description="Disordered" evidence="4">
    <location>
        <begin position="937"/>
        <end position="957"/>
    </location>
</feature>
<dbReference type="Gene3D" id="2.130.10.30">
    <property type="entry name" value="Regulator of chromosome condensation 1/beta-lactamase-inhibitor protein II"/>
    <property type="match status" value="2"/>
</dbReference>
<feature type="coiled-coil region" evidence="3">
    <location>
        <begin position="1512"/>
        <end position="1539"/>
    </location>
</feature>
<keyword evidence="3" id="KW-0175">Coiled coil</keyword>
<feature type="repeat" description="RCC1" evidence="2">
    <location>
        <begin position="419"/>
        <end position="470"/>
    </location>
</feature>
<evidence type="ECO:0000256" key="3">
    <source>
        <dbReference type="SAM" id="Coils"/>
    </source>
</evidence>